<accession>A0A5J5BZD0</accession>
<keyword evidence="3" id="KW-1185">Reference proteome</keyword>
<evidence type="ECO:0000313" key="3">
    <source>
        <dbReference type="Proteomes" id="UP000325577"/>
    </source>
</evidence>
<reference evidence="2 3" key="1">
    <citation type="submission" date="2019-09" db="EMBL/GenBank/DDBJ databases">
        <title>A chromosome-level genome assembly of the Chinese tupelo Nyssa sinensis.</title>
        <authorList>
            <person name="Yang X."/>
            <person name="Kang M."/>
            <person name="Yang Y."/>
            <person name="Xiong H."/>
            <person name="Wang M."/>
            <person name="Zhang Z."/>
            <person name="Wang Z."/>
            <person name="Wu H."/>
            <person name="Ma T."/>
            <person name="Liu J."/>
            <person name="Xi Z."/>
        </authorList>
    </citation>
    <scope>NUCLEOTIDE SEQUENCE [LARGE SCALE GENOMIC DNA]</scope>
    <source>
        <strain evidence="2">J267</strain>
        <tissue evidence="2">Leaf</tissue>
    </source>
</reference>
<evidence type="ECO:0000313" key="2">
    <source>
        <dbReference type="EMBL" id="KAA8546992.1"/>
    </source>
</evidence>
<keyword evidence="1" id="KW-1133">Transmembrane helix</keyword>
<keyword evidence="1" id="KW-0812">Transmembrane</keyword>
<organism evidence="2 3">
    <name type="scientific">Nyssa sinensis</name>
    <dbReference type="NCBI Taxonomy" id="561372"/>
    <lineage>
        <taxon>Eukaryota</taxon>
        <taxon>Viridiplantae</taxon>
        <taxon>Streptophyta</taxon>
        <taxon>Embryophyta</taxon>
        <taxon>Tracheophyta</taxon>
        <taxon>Spermatophyta</taxon>
        <taxon>Magnoliopsida</taxon>
        <taxon>eudicotyledons</taxon>
        <taxon>Gunneridae</taxon>
        <taxon>Pentapetalae</taxon>
        <taxon>asterids</taxon>
        <taxon>Cornales</taxon>
        <taxon>Nyssaceae</taxon>
        <taxon>Nyssa</taxon>
    </lineage>
</organism>
<keyword evidence="1" id="KW-0472">Membrane</keyword>
<feature type="transmembrane region" description="Helical" evidence="1">
    <location>
        <begin position="34"/>
        <end position="53"/>
    </location>
</feature>
<dbReference type="Proteomes" id="UP000325577">
    <property type="component" value="Linkage Group LG1"/>
</dbReference>
<gene>
    <name evidence="2" type="ORF">F0562_003421</name>
</gene>
<dbReference type="AlphaFoldDB" id="A0A5J5BZD0"/>
<evidence type="ECO:0000256" key="1">
    <source>
        <dbReference type="SAM" id="Phobius"/>
    </source>
</evidence>
<proteinExistence type="predicted"/>
<name>A0A5J5BZD0_9ASTE</name>
<sequence>MQRKKRTADSVFAGSSALQGVNRVGRIDRWMDDVLGVVCSGAAEFAAVAVVLFGKKTEEMETVAGSGCNGNMLE</sequence>
<protein>
    <submittedName>
        <fullName evidence="2">Uncharacterized protein</fullName>
    </submittedName>
</protein>
<dbReference type="EMBL" id="CM018032">
    <property type="protein sequence ID" value="KAA8546992.1"/>
    <property type="molecule type" value="Genomic_DNA"/>
</dbReference>